<proteinExistence type="predicted"/>
<gene>
    <name evidence="2" type="ORF">BSL78_16220</name>
</gene>
<feature type="compositionally biased region" description="Polar residues" evidence="1">
    <location>
        <begin position="147"/>
        <end position="166"/>
    </location>
</feature>
<feature type="compositionally biased region" description="Acidic residues" evidence="1">
    <location>
        <begin position="116"/>
        <end position="134"/>
    </location>
</feature>
<dbReference type="AlphaFoldDB" id="A0A2G8KG24"/>
<feature type="compositionally biased region" description="Basic and acidic residues" evidence="1">
    <location>
        <begin position="462"/>
        <end position="472"/>
    </location>
</feature>
<evidence type="ECO:0000313" key="3">
    <source>
        <dbReference type="Proteomes" id="UP000230750"/>
    </source>
</evidence>
<protein>
    <submittedName>
        <fullName evidence="2">Uncharacterized protein</fullName>
    </submittedName>
</protein>
<reference evidence="2 3" key="1">
    <citation type="journal article" date="2017" name="PLoS Biol.">
        <title>The sea cucumber genome provides insights into morphological evolution and visceral regeneration.</title>
        <authorList>
            <person name="Zhang X."/>
            <person name="Sun L."/>
            <person name="Yuan J."/>
            <person name="Sun Y."/>
            <person name="Gao Y."/>
            <person name="Zhang L."/>
            <person name="Li S."/>
            <person name="Dai H."/>
            <person name="Hamel J.F."/>
            <person name="Liu C."/>
            <person name="Yu Y."/>
            <person name="Liu S."/>
            <person name="Lin W."/>
            <person name="Guo K."/>
            <person name="Jin S."/>
            <person name="Xu P."/>
            <person name="Storey K.B."/>
            <person name="Huan P."/>
            <person name="Zhang T."/>
            <person name="Zhou Y."/>
            <person name="Zhang J."/>
            <person name="Lin C."/>
            <person name="Li X."/>
            <person name="Xing L."/>
            <person name="Huo D."/>
            <person name="Sun M."/>
            <person name="Wang L."/>
            <person name="Mercier A."/>
            <person name="Li F."/>
            <person name="Yang H."/>
            <person name="Xiang J."/>
        </authorList>
    </citation>
    <scope>NUCLEOTIDE SEQUENCE [LARGE SCALE GENOMIC DNA]</scope>
    <source>
        <strain evidence="2">Shaxun</strain>
        <tissue evidence="2">Muscle</tissue>
    </source>
</reference>
<feature type="compositionally biased region" description="Polar residues" evidence="1">
    <location>
        <begin position="63"/>
        <end position="76"/>
    </location>
</feature>
<feature type="region of interest" description="Disordered" evidence="1">
    <location>
        <begin position="542"/>
        <end position="596"/>
    </location>
</feature>
<feature type="compositionally biased region" description="Basic residues" evidence="1">
    <location>
        <begin position="44"/>
        <end position="53"/>
    </location>
</feature>
<feature type="compositionally biased region" description="Low complexity" evidence="1">
    <location>
        <begin position="137"/>
        <end position="146"/>
    </location>
</feature>
<feature type="region of interest" description="Disordered" evidence="1">
    <location>
        <begin position="24"/>
        <end position="77"/>
    </location>
</feature>
<evidence type="ECO:0000256" key="1">
    <source>
        <dbReference type="SAM" id="MobiDB-lite"/>
    </source>
</evidence>
<keyword evidence="3" id="KW-1185">Reference proteome</keyword>
<sequence length="664" mass="73892">MADKRKWLGSSRSYSLSSLPVAAPTINDNSEVSSQELKKESKKPSARWKLIHKSIKEEDENQNHMTSATSSFQSGSERVVRTDKSIFNVPLDHSFKERFSVRRTMSAGFLPSSSEESLEADTTEEEEEDEEERESESSGSKHSSSSNINVSAAPSRGSHQTLGRSWSLSSVVRPGIPFVGSIKWEKHKQKSKAVEQTNAELIVAGNLESERLDVLQTVEEQVRTGVAELDGVSKIRIDAGGKNKEEEETLGFEEINMNNLRGNRSFGRAKTGTSSSLPFSFNSLRKKSLVKSSRKSIFAYSDDFSTEKSVKVGVDGGQSNGVRLGQVNGVKQVVPAVQKQQRVDIGYATLGSCRPSRQLQQFTRIDKSGAVLTTLKPPGIDTIAEERLNHGPNNGNTDANQSNLNVSETSQRIKTEQFYDEIQVREKQLTKSSLIEIMEEHAILPTFSSEGASGGSSEGASDDSKIEIRNGKENTLPDPGQSYRVANDRTERLGRQKEPLYNRQLVSDLKKSLVDRNKAGIDFRQEERPALPKKVTVYRRNGIKQHHRNPRLSSHLNNTSTNSSHQTNSTLPENAKTTSKSVRWKSEPITSSKRRPSLPDDIKLPFSFVAQYRKRLGLLYLLKHRMELLEQNLGCNFNWDIKIDLGCIGESSTDSDSDSEVRGS</sequence>
<feature type="region of interest" description="Disordered" evidence="1">
    <location>
        <begin position="446"/>
        <end position="485"/>
    </location>
</feature>
<name>A0A2G8KG24_STIJA</name>
<organism evidence="2 3">
    <name type="scientific">Stichopus japonicus</name>
    <name type="common">Sea cucumber</name>
    <dbReference type="NCBI Taxonomy" id="307972"/>
    <lineage>
        <taxon>Eukaryota</taxon>
        <taxon>Metazoa</taxon>
        <taxon>Echinodermata</taxon>
        <taxon>Eleutherozoa</taxon>
        <taxon>Echinozoa</taxon>
        <taxon>Holothuroidea</taxon>
        <taxon>Aspidochirotacea</taxon>
        <taxon>Aspidochirotida</taxon>
        <taxon>Stichopodidae</taxon>
        <taxon>Apostichopus</taxon>
    </lineage>
</organism>
<dbReference type="EMBL" id="MRZV01000613">
    <property type="protein sequence ID" value="PIK46920.1"/>
    <property type="molecule type" value="Genomic_DNA"/>
</dbReference>
<evidence type="ECO:0000313" key="2">
    <source>
        <dbReference type="EMBL" id="PIK46920.1"/>
    </source>
</evidence>
<accession>A0A2G8KG24</accession>
<feature type="region of interest" description="Disordered" evidence="1">
    <location>
        <begin position="106"/>
        <end position="166"/>
    </location>
</feature>
<comment type="caution">
    <text evidence="2">The sequence shown here is derived from an EMBL/GenBank/DDBJ whole genome shotgun (WGS) entry which is preliminary data.</text>
</comment>
<dbReference type="Proteomes" id="UP000230750">
    <property type="component" value="Unassembled WGS sequence"/>
</dbReference>
<feature type="compositionally biased region" description="Polar residues" evidence="1">
    <location>
        <begin position="26"/>
        <end position="35"/>
    </location>
</feature>
<feature type="compositionally biased region" description="Low complexity" evidence="1">
    <location>
        <begin position="552"/>
        <end position="571"/>
    </location>
</feature>